<dbReference type="CDD" id="cd00431">
    <property type="entry name" value="cysteine_hydrolases"/>
    <property type="match status" value="1"/>
</dbReference>
<dbReference type="PANTHER" id="PTHR43540:SF6">
    <property type="entry name" value="ISOCHORISMATASE-LIKE DOMAIN-CONTAINING PROTEIN"/>
    <property type="match status" value="1"/>
</dbReference>
<dbReference type="InterPro" id="IPR000868">
    <property type="entry name" value="Isochorismatase-like_dom"/>
</dbReference>
<protein>
    <recommendedName>
        <fullName evidence="2">Isochorismatase-like domain-containing protein</fullName>
    </recommendedName>
</protein>
<gene>
    <name evidence="3" type="ORF">P409_19710</name>
</gene>
<evidence type="ECO:0000256" key="1">
    <source>
        <dbReference type="ARBA" id="ARBA00022801"/>
    </source>
</evidence>
<dbReference type="InterPro" id="IPR036380">
    <property type="entry name" value="Isochorismatase-like_sf"/>
</dbReference>
<reference evidence="3 4" key="1">
    <citation type="submission" date="2014-01" db="EMBL/GenBank/DDBJ databases">
        <title>Genome sequence determination for a cystic fibrosis isolate, Inquilinus limosus.</title>
        <authorList>
            <person name="Pino M."/>
            <person name="Di Conza J."/>
            <person name="Gutkind G."/>
        </authorList>
    </citation>
    <scope>NUCLEOTIDE SEQUENCE [LARGE SCALE GENOMIC DNA]</scope>
    <source>
        <strain evidence="3 4">MP06</strain>
    </source>
</reference>
<proteinExistence type="predicted"/>
<name>A0A0A0D3R1_9PROT</name>
<evidence type="ECO:0000259" key="2">
    <source>
        <dbReference type="Pfam" id="PF00857"/>
    </source>
</evidence>
<dbReference type="Gene3D" id="3.40.50.850">
    <property type="entry name" value="Isochorismatase-like"/>
    <property type="match status" value="1"/>
</dbReference>
<dbReference type="GO" id="GO:0016787">
    <property type="term" value="F:hydrolase activity"/>
    <property type="evidence" value="ECO:0007669"/>
    <property type="project" value="UniProtKB-KW"/>
</dbReference>
<dbReference type="EMBL" id="JANX01000271">
    <property type="protein sequence ID" value="KGM32734.1"/>
    <property type="molecule type" value="Genomic_DNA"/>
</dbReference>
<dbReference type="RefSeq" id="WP_034842095.1">
    <property type="nucleotide sequence ID" value="NZ_JANX01000271.1"/>
</dbReference>
<feature type="domain" description="Isochorismatase-like" evidence="2">
    <location>
        <begin position="11"/>
        <end position="181"/>
    </location>
</feature>
<dbReference type="AlphaFoldDB" id="A0A0A0D3R1"/>
<dbReference type="Pfam" id="PF00857">
    <property type="entry name" value="Isochorismatase"/>
    <property type="match status" value="1"/>
</dbReference>
<comment type="caution">
    <text evidence="3">The sequence shown here is derived from an EMBL/GenBank/DDBJ whole genome shotgun (WGS) entry which is preliminary data.</text>
</comment>
<accession>A0A0A0D3R1</accession>
<sequence>MLRFGPLSPNTVHVAIDLQRLFAEDTVWSTPALMGIVPNVAALVRAKPGRTLFPRFVTPEKAEDAPGTWRRYYTHWRAVTRPNLAPGMLDLVAELAALAAPGSVIDKPTHSAFAAPEFVDRLADLKADTLIVTGVETDVCVLGTILDGIDRGFRIVAVSDAMTSSSLPGHHATLDLILPRFDQQVEIVTTEAALRAWS</sequence>
<dbReference type="Proteomes" id="UP000029995">
    <property type="component" value="Unassembled WGS sequence"/>
</dbReference>
<dbReference type="OrthoDB" id="9811489at2"/>
<dbReference type="InterPro" id="IPR050272">
    <property type="entry name" value="Isochorismatase-like_hydrls"/>
</dbReference>
<keyword evidence="1" id="KW-0378">Hydrolase</keyword>
<dbReference type="PANTHER" id="PTHR43540">
    <property type="entry name" value="PEROXYUREIDOACRYLATE/UREIDOACRYLATE AMIDOHYDROLASE-RELATED"/>
    <property type="match status" value="1"/>
</dbReference>
<evidence type="ECO:0000313" key="3">
    <source>
        <dbReference type="EMBL" id="KGM32734.1"/>
    </source>
</evidence>
<dbReference type="SUPFAM" id="SSF52499">
    <property type="entry name" value="Isochorismatase-like hydrolases"/>
    <property type="match status" value="1"/>
</dbReference>
<evidence type="ECO:0000313" key="4">
    <source>
        <dbReference type="Proteomes" id="UP000029995"/>
    </source>
</evidence>
<organism evidence="3 4">
    <name type="scientific">Inquilinus limosus MP06</name>
    <dbReference type="NCBI Taxonomy" id="1398085"/>
    <lineage>
        <taxon>Bacteria</taxon>
        <taxon>Pseudomonadati</taxon>
        <taxon>Pseudomonadota</taxon>
        <taxon>Alphaproteobacteria</taxon>
        <taxon>Rhodospirillales</taxon>
        <taxon>Rhodospirillaceae</taxon>
        <taxon>Inquilinus</taxon>
    </lineage>
</organism>